<dbReference type="PROSITE" id="PS50011">
    <property type="entry name" value="PROTEIN_KINASE_DOM"/>
    <property type="match status" value="1"/>
</dbReference>
<evidence type="ECO:0000313" key="3">
    <source>
        <dbReference type="Proteomes" id="UP001054252"/>
    </source>
</evidence>
<reference evidence="2 3" key="1">
    <citation type="journal article" date="2021" name="Commun. Biol.">
        <title>The genome of Shorea leprosula (Dipterocarpaceae) highlights the ecological relevance of drought in aseasonal tropical rainforests.</title>
        <authorList>
            <person name="Ng K.K.S."/>
            <person name="Kobayashi M.J."/>
            <person name="Fawcett J.A."/>
            <person name="Hatakeyama M."/>
            <person name="Paape T."/>
            <person name="Ng C.H."/>
            <person name="Ang C.C."/>
            <person name="Tnah L.H."/>
            <person name="Lee C.T."/>
            <person name="Nishiyama T."/>
            <person name="Sese J."/>
            <person name="O'Brien M.J."/>
            <person name="Copetti D."/>
            <person name="Mohd Noor M.I."/>
            <person name="Ong R.C."/>
            <person name="Putra M."/>
            <person name="Sireger I.Z."/>
            <person name="Indrioko S."/>
            <person name="Kosugi Y."/>
            <person name="Izuno A."/>
            <person name="Isagi Y."/>
            <person name="Lee S.L."/>
            <person name="Shimizu K.K."/>
        </authorList>
    </citation>
    <scope>NUCLEOTIDE SEQUENCE [LARGE SCALE GENOMIC DNA]</scope>
    <source>
        <strain evidence="2">214</strain>
    </source>
</reference>
<evidence type="ECO:0000259" key="1">
    <source>
        <dbReference type="PROSITE" id="PS50011"/>
    </source>
</evidence>
<name>A0AAV5KRV5_9ROSI</name>
<gene>
    <name evidence="2" type="ORF">SLEP1_g36560</name>
</gene>
<dbReference type="SUPFAM" id="SSF56112">
    <property type="entry name" value="Protein kinase-like (PK-like)"/>
    <property type="match status" value="1"/>
</dbReference>
<organism evidence="2 3">
    <name type="scientific">Rubroshorea leprosula</name>
    <dbReference type="NCBI Taxonomy" id="152421"/>
    <lineage>
        <taxon>Eukaryota</taxon>
        <taxon>Viridiplantae</taxon>
        <taxon>Streptophyta</taxon>
        <taxon>Embryophyta</taxon>
        <taxon>Tracheophyta</taxon>
        <taxon>Spermatophyta</taxon>
        <taxon>Magnoliopsida</taxon>
        <taxon>eudicotyledons</taxon>
        <taxon>Gunneridae</taxon>
        <taxon>Pentapetalae</taxon>
        <taxon>rosids</taxon>
        <taxon>malvids</taxon>
        <taxon>Malvales</taxon>
        <taxon>Dipterocarpaceae</taxon>
        <taxon>Rubroshorea</taxon>
    </lineage>
</organism>
<dbReference type="PANTHER" id="PTHR46863:SF2">
    <property type="entry name" value="LYSM DOMAIN RECEPTOR-LIKE KINASE 3"/>
    <property type="match status" value="1"/>
</dbReference>
<dbReference type="GO" id="GO:0005524">
    <property type="term" value="F:ATP binding"/>
    <property type="evidence" value="ECO:0007669"/>
    <property type="project" value="InterPro"/>
</dbReference>
<dbReference type="Proteomes" id="UP001054252">
    <property type="component" value="Unassembled WGS sequence"/>
</dbReference>
<dbReference type="PANTHER" id="PTHR46863">
    <property type="entry name" value="OS09G0572100 PROTEIN"/>
    <property type="match status" value="1"/>
</dbReference>
<dbReference type="Pfam" id="PF00069">
    <property type="entry name" value="Pkinase"/>
    <property type="match status" value="1"/>
</dbReference>
<dbReference type="InterPro" id="IPR000719">
    <property type="entry name" value="Prot_kinase_dom"/>
</dbReference>
<dbReference type="GO" id="GO:0004672">
    <property type="term" value="F:protein kinase activity"/>
    <property type="evidence" value="ECO:0007669"/>
    <property type="project" value="InterPro"/>
</dbReference>
<feature type="domain" description="Protein kinase" evidence="1">
    <location>
        <begin position="1"/>
        <end position="201"/>
    </location>
</feature>
<dbReference type="Gene3D" id="1.10.510.10">
    <property type="entry name" value="Transferase(Phosphotransferase) domain 1"/>
    <property type="match status" value="1"/>
</dbReference>
<accession>A0AAV5KRV5</accession>
<evidence type="ECO:0000313" key="2">
    <source>
        <dbReference type="EMBL" id="GKV27387.1"/>
    </source>
</evidence>
<sequence length="436" mass="48155">MQIAADLAHGLDYIHHCSGLETGFTHNHIKSTSIIIAEDSFNAKICHFGTAELCGEVTKTNKTDSNAKSLVRTGSKVMRIEGTRGYMAPELQFSGMVTQKCDVYAFGVVLLELLSGQESLRYVVDEESGGYSRQSVIDSAKEVVAYGVGGVRKWVDKMLKDSYLLEVVEKMVELALECVEEDPAKRLDMGLLLKSLPNPPNWEDCKSTELRVVEGSPNLSISLPFCLFGNPNRRKETTSPHSPSLLLPSHPSPSLPLSLCPTPPIQTGAKGWIPFVCKNQLEVGDVLTIFREKDEAGIWYRIEIERRSKPLPALFHDLGEQQVPIFPSSNVNGGVADNNVNVGVVAANILTIKQEMQLAPANVSPIAQKAEELSLKPDDVNLRLTLDKGPQTPMFVLEIKIWEERLERNTGRDFLDMLPYSWLGCIDAQVQAQAIL</sequence>
<keyword evidence="3" id="KW-1185">Reference proteome</keyword>
<dbReference type="EMBL" id="BPVZ01000075">
    <property type="protein sequence ID" value="GKV27387.1"/>
    <property type="molecule type" value="Genomic_DNA"/>
</dbReference>
<dbReference type="InterPro" id="IPR011009">
    <property type="entry name" value="Kinase-like_dom_sf"/>
</dbReference>
<proteinExistence type="predicted"/>
<comment type="caution">
    <text evidence="2">The sequence shown here is derived from an EMBL/GenBank/DDBJ whole genome shotgun (WGS) entry which is preliminary data.</text>
</comment>
<protein>
    <recommendedName>
        <fullName evidence="1">Protein kinase domain-containing protein</fullName>
    </recommendedName>
</protein>
<dbReference type="AlphaFoldDB" id="A0AAV5KRV5"/>